<evidence type="ECO:0008006" key="3">
    <source>
        <dbReference type="Google" id="ProtNLM"/>
    </source>
</evidence>
<gene>
    <name evidence="1" type="ORF">GCM10010971_02790</name>
</gene>
<accession>A0ABQ2PGP1</accession>
<evidence type="ECO:0000313" key="1">
    <source>
        <dbReference type="EMBL" id="GGP24460.1"/>
    </source>
</evidence>
<protein>
    <recommendedName>
        <fullName evidence="3">DUF2294 family protein</fullName>
    </recommendedName>
</protein>
<reference evidence="2" key="1">
    <citation type="journal article" date="2019" name="Int. J. Syst. Evol. Microbiol.">
        <title>The Global Catalogue of Microorganisms (GCM) 10K type strain sequencing project: providing services to taxonomists for standard genome sequencing and annotation.</title>
        <authorList>
            <consortium name="The Broad Institute Genomics Platform"/>
            <consortium name="The Broad Institute Genome Sequencing Center for Infectious Disease"/>
            <person name="Wu L."/>
            <person name="Ma J."/>
        </authorList>
    </citation>
    <scope>NUCLEOTIDE SEQUENCE [LARGE SCALE GENOMIC DNA]</scope>
    <source>
        <strain evidence="2">CGMCC 1.8860</strain>
    </source>
</reference>
<proteinExistence type="predicted"/>
<dbReference type="Proteomes" id="UP000621859">
    <property type="component" value="Unassembled WGS sequence"/>
</dbReference>
<organism evidence="1 2">
    <name type="scientific">Silvimonas amylolytica</name>
    <dbReference type="NCBI Taxonomy" id="449663"/>
    <lineage>
        <taxon>Bacteria</taxon>
        <taxon>Pseudomonadati</taxon>
        <taxon>Pseudomonadota</taxon>
        <taxon>Betaproteobacteria</taxon>
        <taxon>Neisseriales</taxon>
        <taxon>Chitinibacteraceae</taxon>
        <taxon>Silvimonas</taxon>
    </lineage>
</organism>
<dbReference type="EMBL" id="BMLY01000001">
    <property type="protein sequence ID" value="GGP24460.1"/>
    <property type="molecule type" value="Genomic_DNA"/>
</dbReference>
<keyword evidence="2" id="KW-1185">Reference proteome</keyword>
<comment type="caution">
    <text evidence="1">The sequence shown here is derived from an EMBL/GenBank/DDBJ whole genome shotgun (WGS) entry which is preliminary data.</text>
</comment>
<dbReference type="RefSeq" id="WP_188687950.1">
    <property type="nucleotide sequence ID" value="NZ_BMLY01000001.1"/>
</dbReference>
<name>A0ABQ2PGP1_9NEIS</name>
<evidence type="ECO:0000313" key="2">
    <source>
        <dbReference type="Proteomes" id="UP000621859"/>
    </source>
</evidence>
<sequence length="134" mass="14963">MDIREAQSRILSIITSTLAPVLPVDPGVVGRCAESVGGHLYVFITTPRHVRAPDEMKYGLNLAFVISEKGWAKFKQAPDDAQKRLLQTFEQTIRGKLAEAFEYWKANVDFSVSAQSEPGRITFITFDDFGQQAN</sequence>